<feature type="compositionally biased region" description="Pro residues" evidence="1">
    <location>
        <begin position="150"/>
        <end position="179"/>
    </location>
</feature>
<comment type="caution">
    <text evidence="2">The sequence shown here is derived from an EMBL/GenBank/DDBJ whole genome shotgun (WGS) entry which is preliminary data.</text>
</comment>
<accession>A0A550C214</accession>
<protein>
    <submittedName>
        <fullName evidence="2">Uncharacterized protein</fullName>
    </submittedName>
</protein>
<evidence type="ECO:0000256" key="1">
    <source>
        <dbReference type="SAM" id="MobiDB-lite"/>
    </source>
</evidence>
<feature type="region of interest" description="Disordered" evidence="1">
    <location>
        <begin position="257"/>
        <end position="278"/>
    </location>
</feature>
<feature type="non-terminal residue" evidence="2">
    <location>
        <position position="1"/>
    </location>
</feature>
<feature type="compositionally biased region" description="Low complexity" evidence="1">
    <location>
        <begin position="140"/>
        <end position="149"/>
    </location>
</feature>
<name>A0A550C214_9AGAR</name>
<proteinExistence type="predicted"/>
<organism evidence="2 3">
    <name type="scientific">Schizophyllum amplum</name>
    <dbReference type="NCBI Taxonomy" id="97359"/>
    <lineage>
        <taxon>Eukaryota</taxon>
        <taxon>Fungi</taxon>
        <taxon>Dikarya</taxon>
        <taxon>Basidiomycota</taxon>
        <taxon>Agaricomycotina</taxon>
        <taxon>Agaricomycetes</taxon>
        <taxon>Agaricomycetidae</taxon>
        <taxon>Agaricales</taxon>
        <taxon>Schizophyllaceae</taxon>
        <taxon>Schizophyllum</taxon>
    </lineage>
</organism>
<feature type="compositionally biased region" description="Basic residues" evidence="1">
    <location>
        <begin position="106"/>
        <end position="139"/>
    </location>
</feature>
<reference evidence="2 3" key="1">
    <citation type="journal article" date="2019" name="New Phytol.">
        <title>Comparative genomics reveals unique wood-decay strategies and fruiting body development in the Schizophyllaceae.</title>
        <authorList>
            <person name="Almasi E."/>
            <person name="Sahu N."/>
            <person name="Krizsan K."/>
            <person name="Balint B."/>
            <person name="Kovacs G.M."/>
            <person name="Kiss B."/>
            <person name="Cseklye J."/>
            <person name="Drula E."/>
            <person name="Henrissat B."/>
            <person name="Nagy I."/>
            <person name="Chovatia M."/>
            <person name="Adam C."/>
            <person name="LaButti K."/>
            <person name="Lipzen A."/>
            <person name="Riley R."/>
            <person name="Grigoriev I.V."/>
            <person name="Nagy L.G."/>
        </authorList>
    </citation>
    <scope>NUCLEOTIDE SEQUENCE [LARGE SCALE GENOMIC DNA]</scope>
    <source>
        <strain evidence="2 3">NL-1724</strain>
    </source>
</reference>
<sequence>GSVLCESQLQTYIRRQFPWAAGSRPFPLGHWLVGSRLLATRPLASARAARAHNPRPVQLAARSRPHQLTCPPTLAVRTPPGSPFHPARARCRSRARTGGPCPTQRAARHRARTRAARHRARTRAARHRACSRTARHRACSRTAPTALAPASPPHSLPRHPTPALTPAPPPCSPPLPHSPDPTYYLTTRTRSRARRSRALPCTSSATGPAAHAQRRGWVTWLGGGTAARVWYWVNDAPVWPARRGSVVGRWVRGDVGGEGGEGAREGAARGEVGGGRWW</sequence>
<feature type="region of interest" description="Disordered" evidence="1">
    <location>
        <begin position="72"/>
        <end position="208"/>
    </location>
</feature>
<evidence type="ECO:0000313" key="2">
    <source>
        <dbReference type="EMBL" id="TRM58839.1"/>
    </source>
</evidence>
<gene>
    <name evidence="2" type="ORF">BD626DRAFT_633837</name>
</gene>
<dbReference type="EMBL" id="VDMD01000033">
    <property type="protein sequence ID" value="TRM58839.1"/>
    <property type="molecule type" value="Genomic_DNA"/>
</dbReference>
<evidence type="ECO:0000313" key="3">
    <source>
        <dbReference type="Proteomes" id="UP000320762"/>
    </source>
</evidence>
<dbReference type="Proteomes" id="UP000320762">
    <property type="component" value="Unassembled WGS sequence"/>
</dbReference>
<dbReference type="AlphaFoldDB" id="A0A550C214"/>
<keyword evidence="3" id="KW-1185">Reference proteome</keyword>